<dbReference type="EMBL" id="UYYB01009604">
    <property type="protein sequence ID" value="VDM68662.1"/>
    <property type="molecule type" value="Genomic_DNA"/>
</dbReference>
<evidence type="ECO:0000256" key="1">
    <source>
        <dbReference type="SAM" id="Phobius"/>
    </source>
</evidence>
<proteinExistence type="predicted"/>
<keyword evidence="3" id="KW-1185">Reference proteome</keyword>
<accession>A0A3P7KMS4</accession>
<dbReference type="AlphaFoldDB" id="A0A3P7KMS4"/>
<sequence length="110" mass="11958">MNKLIFVGSIAISSLLISSIVAVVVLLRELASLEVQVQAGVEELEETDDTWNQIMEAAPALNSLFKRSPSKCSDSDQCCYGKDPAACQLLQSGPEKPQFVQELNWGNPGF</sequence>
<feature type="transmembrane region" description="Helical" evidence="1">
    <location>
        <begin position="6"/>
        <end position="27"/>
    </location>
</feature>
<keyword evidence="1" id="KW-1133">Transmembrane helix</keyword>
<keyword evidence="1" id="KW-0472">Membrane</keyword>
<evidence type="ECO:0000313" key="3">
    <source>
        <dbReference type="Proteomes" id="UP000270094"/>
    </source>
</evidence>
<name>A0A3P7KMS4_STRVU</name>
<reference evidence="2 3" key="1">
    <citation type="submission" date="2018-11" db="EMBL/GenBank/DDBJ databases">
        <authorList>
            <consortium name="Pathogen Informatics"/>
        </authorList>
    </citation>
    <scope>NUCLEOTIDE SEQUENCE [LARGE SCALE GENOMIC DNA]</scope>
</reference>
<organism evidence="2 3">
    <name type="scientific">Strongylus vulgaris</name>
    <name type="common">Blood worm</name>
    <dbReference type="NCBI Taxonomy" id="40348"/>
    <lineage>
        <taxon>Eukaryota</taxon>
        <taxon>Metazoa</taxon>
        <taxon>Ecdysozoa</taxon>
        <taxon>Nematoda</taxon>
        <taxon>Chromadorea</taxon>
        <taxon>Rhabditida</taxon>
        <taxon>Rhabditina</taxon>
        <taxon>Rhabditomorpha</taxon>
        <taxon>Strongyloidea</taxon>
        <taxon>Strongylidae</taxon>
        <taxon>Strongylus</taxon>
    </lineage>
</organism>
<evidence type="ECO:0008006" key="4">
    <source>
        <dbReference type="Google" id="ProtNLM"/>
    </source>
</evidence>
<evidence type="ECO:0000313" key="2">
    <source>
        <dbReference type="EMBL" id="VDM68662.1"/>
    </source>
</evidence>
<gene>
    <name evidence="2" type="ORF">SVUK_LOCUS3660</name>
</gene>
<keyword evidence="1" id="KW-0812">Transmembrane</keyword>
<protein>
    <recommendedName>
        <fullName evidence="4">Nematode cuticle collagen N-terminal domain-containing protein</fullName>
    </recommendedName>
</protein>
<dbReference type="Proteomes" id="UP000270094">
    <property type="component" value="Unassembled WGS sequence"/>
</dbReference>